<keyword evidence="1" id="KW-0472">Membrane</keyword>
<dbReference type="AlphaFoldDB" id="A0A0K8TQS6"/>
<dbReference type="Pfam" id="PF10260">
    <property type="entry name" value="SAYSvFN"/>
    <property type="match status" value="1"/>
</dbReference>
<accession>A0A0K8TQS6</accession>
<keyword evidence="1" id="KW-1133">Transmembrane helix</keyword>
<reference evidence="3" key="1">
    <citation type="journal article" date="2015" name="Insect Biochem. Mol. Biol.">
        <title>An insight into the sialome of the horse fly, Tabanus bromius.</title>
        <authorList>
            <person name="Ribeiro J.M."/>
            <person name="Kazimirova M."/>
            <person name="Takac P."/>
            <person name="Andersen J.F."/>
            <person name="Francischetti I.M."/>
        </authorList>
    </citation>
    <scope>NUCLEOTIDE SEQUENCE</scope>
</reference>
<feature type="non-terminal residue" evidence="3">
    <location>
        <position position="1"/>
    </location>
</feature>
<protein>
    <recommendedName>
        <fullName evidence="2">SAYSvFN domain-containing protein</fullName>
    </recommendedName>
</protein>
<proteinExistence type="evidence at transcript level"/>
<keyword evidence="1" id="KW-0812">Transmembrane</keyword>
<evidence type="ECO:0000313" key="3">
    <source>
        <dbReference type="EMBL" id="JAI16503.1"/>
    </source>
</evidence>
<dbReference type="PANTHER" id="PTHR13527:SF0">
    <property type="entry name" value="SAYSVFN DOMAIN-CONTAINING PROTEIN 1"/>
    <property type="match status" value="1"/>
</dbReference>
<dbReference type="EMBL" id="GDAI01001100">
    <property type="protein sequence ID" value="JAI16503.1"/>
    <property type="molecule type" value="mRNA"/>
</dbReference>
<evidence type="ECO:0000259" key="2">
    <source>
        <dbReference type="Pfam" id="PF10260"/>
    </source>
</evidence>
<dbReference type="PANTHER" id="PTHR13527">
    <property type="entry name" value="SAYSVFN DOMAIN-CONTAINING PROTEIN 1"/>
    <property type="match status" value="1"/>
</dbReference>
<sequence>WQLYSEHSKDWSKANRNYIAMFEEEPSESSSDEYCTDEQAKIIGREPTWEDFPNVVGTDMQDEHLKDDKTQNSMCYRWIKRFTGIILWIALYIVFIKIRFGMVYLLVSALLAVYFSTRTEPRRMDELSPYNVFNRGFFDMRDVRQLREFASQVELYEWMYR</sequence>
<name>A0A0K8TQS6_TABBR</name>
<dbReference type="InterPro" id="IPR039159">
    <property type="entry name" value="SAYSD1"/>
</dbReference>
<organism evidence="3">
    <name type="scientific">Tabanus bromius</name>
    <name type="common">Band-eyed brown horse fly</name>
    <dbReference type="NCBI Taxonomy" id="304241"/>
    <lineage>
        <taxon>Eukaryota</taxon>
        <taxon>Metazoa</taxon>
        <taxon>Ecdysozoa</taxon>
        <taxon>Arthropoda</taxon>
        <taxon>Hexapoda</taxon>
        <taxon>Insecta</taxon>
        <taxon>Pterygota</taxon>
        <taxon>Neoptera</taxon>
        <taxon>Endopterygota</taxon>
        <taxon>Diptera</taxon>
        <taxon>Brachycera</taxon>
        <taxon>Tabanomorpha</taxon>
        <taxon>Tabanoidea</taxon>
        <taxon>Tabanidae</taxon>
        <taxon>Tabanus</taxon>
    </lineage>
</organism>
<evidence type="ECO:0000256" key="1">
    <source>
        <dbReference type="SAM" id="Phobius"/>
    </source>
</evidence>
<feature type="transmembrane region" description="Helical" evidence="1">
    <location>
        <begin position="101"/>
        <end position="117"/>
    </location>
</feature>
<feature type="transmembrane region" description="Helical" evidence="1">
    <location>
        <begin position="78"/>
        <end position="95"/>
    </location>
</feature>
<dbReference type="InterPro" id="IPR019387">
    <property type="entry name" value="SAYSvFN_dom"/>
</dbReference>
<feature type="domain" description="SAYSvFN" evidence="2">
    <location>
        <begin position="85"/>
        <end position="139"/>
    </location>
</feature>